<keyword evidence="2" id="KW-1185">Reference proteome</keyword>
<accession>A0AAD5R8C7</accession>
<sequence length="140" mass="16092">MKPSALLPTKEYLSSMDIPCSEIHLDEEDQLRVHLLCAMLSSPQQIDNEGIIIADAISGGKLNFYTMGMIATKEDMVEVEKIANNPELLFLHPWFRDMVNMDENNMKLRPVPPDVSKTSIRKDSSCRSIRQDMRRTKRIR</sequence>
<name>A0AAD5R8C7_PARTN</name>
<proteinExistence type="predicted"/>
<comment type="caution">
    <text evidence="1">The sequence shown here is derived from an EMBL/GenBank/DDBJ whole genome shotgun (WGS) entry which is preliminary data.</text>
</comment>
<dbReference type="AlphaFoldDB" id="A0AAD5R8C7"/>
<protein>
    <submittedName>
        <fullName evidence="1">Uncharacterized protein</fullName>
    </submittedName>
</protein>
<evidence type="ECO:0000313" key="1">
    <source>
        <dbReference type="EMBL" id="KAJ1371388.1"/>
    </source>
</evidence>
<organism evidence="1 2">
    <name type="scientific">Parelaphostrongylus tenuis</name>
    <name type="common">Meningeal worm</name>
    <dbReference type="NCBI Taxonomy" id="148309"/>
    <lineage>
        <taxon>Eukaryota</taxon>
        <taxon>Metazoa</taxon>
        <taxon>Ecdysozoa</taxon>
        <taxon>Nematoda</taxon>
        <taxon>Chromadorea</taxon>
        <taxon>Rhabditida</taxon>
        <taxon>Rhabditina</taxon>
        <taxon>Rhabditomorpha</taxon>
        <taxon>Strongyloidea</taxon>
        <taxon>Metastrongylidae</taxon>
        <taxon>Parelaphostrongylus</taxon>
    </lineage>
</organism>
<evidence type="ECO:0000313" key="2">
    <source>
        <dbReference type="Proteomes" id="UP001196413"/>
    </source>
</evidence>
<dbReference type="Proteomes" id="UP001196413">
    <property type="component" value="Unassembled WGS sequence"/>
</dbReference>
<reference evidence="1" key="1">
    <citation type="submission" date="2021-06" db="EMBL/GenBank/DDBJ databases">
        <title>Parelaphostrongylus tenuis whole genome reference sequence.</title>
        <authorList>
            <person name="Garwood T.J."/>
            <person name="Larsen P.A."/>
            <person name="Fountain-Jones N.M."/>
            <person name="Garbe J.R."/>
            <person name="Macchietto M.G."/>
            <person name="Kania S.A."/>
            <person name="Gerhold R.W."/>
            <person name="Richards J.E."/>
            <person name="Wolf T.M."/>
        </authorList>
    </citation>
    <scope>NUCLEOTIDE SEQUENCE</scope>
    <source>
        <strain evidence="1">MNPRO001-30</strain>
        <tissue evidence="1">Meninges</tissue>
    </source>
</reference>
<gene>
    <name evidence="1" type="ORF">KIN20_033334</name>
</gene>
<dbReference type="EMBL" id="JAHQIW010006969">
    <property type="protein sequence ID" value="KAJ1371388.1"/>
    <property type="molecule type" value="Genomic_DNA"/>
</dbReference>